<feature type="region of interest" description="Disordered" evidence="1">
    <location>
        <begin position="81"/>
        <end position="100"/>
    </location>
</feature>
<name>A0A1D2QRD7_9GAMM</name>
<gene>
    <name evidence="2" type="ORF">AB835_05275</name>
</gene>
<proteinExistence type="predicted"/>
<evidence type="ECO:0000313" key="3">
    <source>
        <dbReference type="Proteomes" id="UP000242502"/>
    </source>
</evidence>
<comment type="caution">
    <text evidence="2">The sequence shown here is derived from an EMBL/GenBank/DDBJ whole genome shotgun (WGS) entry which is preliminary data.</text>
</comment>
<dbReference type="EMBL" id="MDLC01000013">
    <property type="protein sequence ID" value="ODS24142.1"/>
    <property type="molecule type" value="Genomic_DNA"/>
</dbReference>
<accession>A0A1D2QRD7</accession>
<reference evidence="2 3" key="1">
    <citation type="journal article" date="2016" name="Appl. Environ. Microbiol.">
        <title>Lack of Overt Genome Reduction in the Bryostatin-Producing Bryozoan Symbiont "Candidatus Endobugula sertula".</title>
        <authorList>
            <person name="Miller I.J."/>
            <person name="Vanee N."/>
            <person name="Fong S.S."/>
            <person name="Lim-Fong G.E."/>
            <person name="Kwan J.C."/>
        </authorList>
    </citation>
    <scope>NUCLEOTIDE SEQUENCE [LARGE SCALE GENOMIC DNA]</scope>
    <source>
        <strain evidence="2">AB1-4</strain>
    </source>
</reference>
<evidence type="ECO:0000256" key="1">
    <source>
        <dbReference type="SAM" id="MobiDB-lite"/>
    </source>
</evidence>
<organism evidence="2 3">
    <name type="scientific">Candidatus Endobugula sertula</name>
    <name type="common">Bugula neritina bacterial symbiont</name>
    <dbReference type="NCBI Taxonomy" id="62101"/>
    <lineage>
        <taxon>Bacteria</taxon>
        <taxon>Pseudomonadati</taxon>
        <taxon>Pseudomonadota</taxon>
        <taxon>Gammaproteobacteria</taxon>
        <taxon>Cellvibrionales</taxon>
        <taxon>Cellvibrionaceae</taxon>
        <taxon>Candidatus Endobugula</taxon>
    </lineage>
</organism>
<dbReference type="AlphaFoldDB" id="A0A1D2QRD7"/>
<evidence type="ECO:0000313" key="2">
    <source>
        <dbReference type="EMBL" id="ODS24142.1"/>
    </source>
</evidence>
<sequence length="100" mass="11781">MSTLYILQNQHGYFLRKKSQGRENLDEKVTGHNRTSEWVDGQDLRLLFRTIHKDEAINRQFEVSAQDVDLRISIKEYPINAHKHPNIPQDRLPPPLLDHV</sequence>
<protein>
    <submittedName>
        <fullName evidence="2">Uncharacterized protein</fullName>
    </submittedName>
</protein>
<feature type="compositionally biased region" description="Pro residues" evidence="1">
    <location>
        <begin position="91"/>
        <end position="100"/>
    </location>
</feature>
<dbReference type="Proteomes" id="UP000242502">
    <property type="component" value="Unassembled WGS sequence"/>
</dbReference>